<proteinExistence type="predicted"/>
<reference evidence="1 2" key="1">
    <citation type="submission" date="2016-07" db="EMBL/GenBank/DDBJ databases">
        <title>Draft genome of Scalindua rubra, obtained from a brine-seawater interface in the Red Sea, sheds light on salt adaptation in anammox bacteria.</title>
        <authorList>
            <person name="Speth D.R."/>
            <person name="Lagkouvardos I."/>
            <person name="Wang Y."/>
            <person name="Qian P.-Y."/>
            <person name="Dutilh B.E."/>
            <person name="Jetten M.S."/>
        </authorList>
    </citation>
    <scope>NUCLEOTIDE SEQUENCE [LARGE SCALE GENOMIC DNA]</scope>
    <source>
        <strain evidence="1">BSI-1</strain>
    </source>
</reference>
<dbReference type="AlphaFoldDB" id="A0A1E3X7N7"/>
<gene>
    <name evidence="1" type="ORF">SCARUB_03227</name>
</gene>
<comment type="caution">
    <text evidence="1">The sequence shown here is derived from an EMBL/GenBank/DDBJ whole genome shotgun (WGS) entry which is preliminary data.</text>
</comment>
<organism evidence="1 2">
    <name type="scientific">Candidatus Scalindua rubra</name>
    <dbReference type="NCBI Taxonomy" id="1872076"/>
    <lineage>
        <taxon>Bacteria</taxon>
        <taxon>Pseudomonadati</taxon>
        <taxon>Planctomycetota</taxon>
        <taxon>Candidatus Brocadiia</taxon>
        <taxon>Candidatus Brocadiales</taxon>
        <taxon>Candidatus Scalinduaceae</taxon>
        <taxon>Candidatus Scalindua</taxon>
    </lineage>
</organism>
<evidence type="ECO:0000313" key="1">
    <source>
        <dbReference type="EMBL" id="ODS31647.1"/>
    </source>
</evidence>
<protein>
    <submittedName>
        <fullName evidence="1">Uncharacterized protein</fullName>
    </submittedName>
</protein>
<sequence length="59" mass="6713">MVSNAFEEPGFRDYPSSPDGEPLLGMEKYINSDPVIKNLFDNPYVNIVCISKEVSYLLR</sequence>
<accession>A0A1E3X7N7</accession>
<evidence type="ECO:0000313" key="2">
    <source>
        <dbReference type="Proteomes" id="UP000094056"/>
    </source>
</evidence>
<dbReference type="EMBL" id="MAYW01000103">
    <property type="protein sequence ID" value="ODS31647.1"/>
    <property type="molecule type" value="Genomic_DNA"/>
</dbReference>
<name>A0A1E3X7N7_9BACT</name>
<dbReference type="Proteomes" id="UP000094056">
    <property type="component" value="Unassembled WGS sequence"/>
</dbReference>